<accession>A0A1N7SVR2</accession>
<comment type="caution">
    <text evidence="2">The sequence shown here is derived from an EMBL/GenBank/DDBJ whole genome shotgun (WGS) entry which is preliminary data.</text>
</comment>
<evidence type="ECO:0000313" key="3">
    <source>
        <dbReference type="Proteomes" id="UP000195569"/>
    </source>
</evidence>
<name>A0A1N7SVR2_9BURK</name>
<dbReference type="Proteomes" id="UP000195569">
    <property type="component" value="Unassembled WGS sequence"/>
</dbReference>
<sequence length="194" mass="21321">MGRLRFQPFARIVESPRWAQRGGTPDARLSVTQTGSVSEALLILLLAILSTPPLLFRYAVPLVRPPGSSALTSRQRRITRASLDGHTELVDFRMRVERARPEDQHDRADDQNAYVRLPPHRQGSLPNLSPAPRSGSRHPTFAFVARISILGGDGATTSLGDLGHFANRESAFASAARCGTAFVDEELLPKPYRT</sequence>
<reference evidence="2" key="1">
    <citation type="submission" date="2016-12" db="EMBL/GenBank/DDBJ databases">
        <authorList>
            <person name="Moulin L."/>
        </authorList>
    </citation>
    <scope>NUCLEOTIDE SEQUENCE [LARGE SCALE GENOMIC DNA]</scope>
    <source>
        <strain evidence="2">STM 7183</strain>
    </source>
</reference>
<proteinExistence type="predicted"/>
<organism evidence="2 3">
    <name type="scientific">Paraburkholderia piptadeniae</name>
    <dbReference type="NCBI Taxonomy" id="1701573"/>
    <lineage>
        <taxon>Bacteria</taxon>
        <taxon>Pseudomonadati</taxon>
        <taxon>Pseudomonadota</taxon>
        <taxon>Betaproteobacteria</taxon>
        <taxon>Burkholderiales</taxon>
        <taxon>Burkholderiaceae</taxon>
        <taxon>Paraburkholderia</taxon>
    </lineage>
</organism>
<dbReference type="EMBL" id="CYGY02000123">
    <property type="protein sequence ID" value="SIT51500.1"/>
    <property type="molecule type" value="Genomic_DNA"/>
</dbReference>
<dbReference type="AlphaFoldDB" id="A0A1N7SVR2"/>
<feature type="region of interest" description="Disordered" evidence="1">
    <location>
        <begin position="98"/>
        <end position="137"/>
    </location>
</feature>
<feature type="compositionally biased region" description="Basic and acidic residues" evidence="1">
    <location>
        <begin position="98"/>
        <end position="110"/>
    </location>
</feature>
<protein>
    <submittedName>
        <fullName evidence="2">Uncharacterized protein</fullName>
    </submittedName>
</protein>
<gene>
    <name evidence="2" type="ORF">BN2476_1230032</name>
</gene>
<evidence type="ECO:0000313" key="2">
    <source>
        <dbReference type="EMBL" id="SIT51500.1"/>
    </source>
</evidence>
<keyword evidence="3" id="KW-1185">Reference proteome</keyword>
<evidence type="ECO:0000256" key="1">
    <source>
        <dbReference type="SAM" id="MobiDB-lite"/>
    </source>
</evidence>